<evidence type="ECO:0000313" key="10">
    <source>
        <dbReference type="Proteomes" id="UP000193781"/>
    </source>
</evidence>
<dbReference type="SUPFAM" id="SSF54373">
    <property type="entry name" value="FAD-linked reductases, C-terminal domain"/>
    <property type="match status" value="1"/>
</dbReference>
<keyword evidence="3 6" id="KW-0285">Flavoprotein</keyword>
<proteinExistence type="inferred from homology"/>
<dbReference type="Proteomes" id="UP000193781">
    <property type="component" value="Unassembled WGS sequence"/>
</dbReference>
<dbReference type="PIRSF" id="PIRSF000137">
    <property type="entry name" value="Alcohol_oxidase"/>
    <property type="match status" value="1"/>
</dbReference>
<dbReference type="PANTHER" id="PTHR11552:SF147">
    <property type="entry name" value="CHOLINE DEHYDROGENASE, MITOCHONDRIAL"/>
    <property type="match status" value="1"/>
</dbReference>
<dbReference type="EMBL" id="LQPH01000081">
    <property type="protein sequence ID" value="ORW27068.1"/>
    <property type="molecule type" value="Genomic_DNA"/>
</dbReference>
<dbReference type="AlphaFoldDB" id="A0A0F5NIN3"/>
<dbReference type="GO" id="GO:0016614">
    <property type="term" value="F:oxidoreductase activity, acting on CH-OH group of donors"/>
    <property type="evidence" value="ECO:0007669"/>
    <property type="project" value="InterPro"/>
</dbReference>
<feature type="domain" description="Glucose-methanol-choline oxidoreductase N-terminal" evidence="7">
    <location>
        <begin position="91"/>
        <end position="114"/>
    </location>
</feature>
<dbReference type="Gene3D" id="3.50.50.60">
    <property type="entry name" value="FAD/NAD(P)-binding domain"/>
    <property type="match status" value="1"/>
</dbReference>
<sequence length="553" mass="60398">MSINGRHARNGERAEWDYIVIGGGSAGCVLANRLSVDPSTTVLLLEAGGWDRHPLIRIPAGVARLPEKFDWHYAGTPDASRNGMLDNWAAGKVLGGGSSVNMMFWVRGERSDFDDWRDEHGCPGWGYDDILPYFERSETYADGPAPRRGTSGPVGVSKVAMPLEVVDDFLRAAVAAGHDLNPDYNGERQQGVSRAQLSQRRGFRSSTARAYLAPIRRRPNLTIRTQSLVARVLLEGTRATGVEYRHRGRRLTARASAEVILSAGALSSPKLLMLSGIGPADHLRAHGIDVRIDRPAVGANLQEHAYGLMRYRTTADTLAEELRPHRAIRHGVDFLLRGQGALTLGGGAAVVFAPLTGTRPTETEIILMPVGMEFTRDDNAGAEEGAHGLYNVKIVPKRMMVYPSCVHPKGRGTVRLGSSDPSAAPVIEHSLVGDEDMPELIAACRQAREIFQTPVMQSKQVVEEMPGDDVQTDEQWTTYLRQQSFRPFHPVGTCRMGSDDDAVVDPQLRLRGIDGLRVVDASVFPTITSGNTNAPVIMVAERAADLILRRDEP</sequence>
<feature type="binding site" evidence="5">
    <location>
        <position position="93"/>
    </location>
    <ligand>
        <name>FAD</name>
        <dbReference type="ChEBI" id="CHEBI:57692"/>
    </ligand>
</feature>
<dbReference type="GO" id="GO:0050660">
    <property type="term" value="F:flavin adenine dinucleotide binding"/>
    <property type="evidence" value="ECO:0007669"/>
    <property type="project" value="InterPro"/>
</dbReference>
<accession>A0A0F5NIN3</accession>
<dbReference type="PROSITE" id="PS00623">
    <property type="entry name" value="GMC_OXRED_1"/>
    <property type="match status" value="1"/>
</dbReference>
<reference evidence="9 10" key="1">
    <citation type="submission" date="2016-01" db="EMBL/GenBank/DDBJ databases">
        <title>The new phylogeny of the genus Mycobacterium.</title>
        <authorList>
            <person name="Tarcisio F."/>
            <person name="Conor M."/>
            <person name="Antonella G."/>
            <person name="Elisabetta G."/>
            <person name="Giulia F.S."/>
            <person name="Sara T."/>
            <person name="Anna F."/>
            <person name="Clotilde B."/>
            <person name="Roberto B."/>
            <person name="Veronica D.S."/>
            <person name="Fabio R."/>
            <person name="Monica P."/>
            <person name="Olivier J."/>
            <person name="Enrico T."/>
            <person name="Nicola S."/>
        </authorList>
    </citation>
    <scope>NUCLEOTIDE SEQUENCE [LARGE SCALE GENOMIC DNA]</scope>
    <source>
        <strain evidence="9 10">DSM 44803</strain>
    </source>
</reference>
<protein>
    <recommendedName>
        <fullName evidence="7 8">Glucose-methanol-choline oxidoreductase N-terminal domain-containing protein</fullName>
    </recommendedName>
</protein>
<comment type="cofactor">
    <cofactor evidence="1 5">
        <name>FAD</name>
        <dbReference type="ChEBI" id="CHEBI:57692"/>
    </cofactor>
</comment>
<evidence type="ECO:0000256" key="4">
    <source>
        <dbReference type="ARBA" id="ARBA00022827"/>
    </source>
</evidence>
<gene>
    <name evidence="9" type="ORF">AWC17_29365</name>
</gene>
<dbReference type="RefSeq" id="WP_046181716.1">
    <property type="nucleotide sequence ID" value="NZ_JACKSS010000099.1"/>
</dbReference>
<evidence type="ECO:0000256" key="2">
    <source>
        <dbReference type="ARBA" id="ARBA00010790"/>
    </source>
</evidence>
<dbReference type="OrthoDB" id="9785276at2"/>
<feature type="binding site" evidence="5">
    <location>
        <position position="229"/>
    </location>
    <ligand>
        <name>FAD</name>
        <dbReference type="ChEBI" id="CHEBI:57692"/>
    </ligand>
</feature>
<evidence type="ECO:0000256" key="3">
    <source>
        <dbReference type="ARBA" id="ARBA00022630"/>
    </source>
</evidence>
<comment type="caution">
    <text evidence="9">The sequence shown here is derived from an EMBL/GenBank/DDBJ whole genome shotgun (WGS) entry which is preliminary data.</text>
</comment>
<dbReference type="InterPro" id="IPR000172">
    <property type="entry name" value="GMC_OxRdtase_N"/>
</dbReference>
<dbReference type="InterPro" id="IPR012132">
    <property type="entry name" value="GMC_OxRdtase"/>
</dbReference>
<keyword evidence="4 5" id="KW-0274">FAD</keyword>
<evidence type="ECO:0000256" key="6">
    <source>
        <dbReference type="RuleBase" id="RU003968"/>
    </source>
</evidence>
<dbReference type="Pfam" id="PF05199">
    <property type="entry name" value="GMC_oxred_C"/>
    <property type="match status" value="1"/>
</dbReference>
<evidence type="ECO:0000256" key="5">
    <source>
        <dbReference type="PIRSR" id="PIRSR000137-2"/>
    </source>
</evidence>
<comment type="similarity">
    <text evidence="2 6">Belongs to the GMC oxidoreductase family.</text>
</comment>
<name>A0A0F5NIN3_9MYCO</name>
<dbReference type="InterPro" id="IPR007867">
    <property type="entry name" value="GMC_OxRtase_C"/>
</dbReference>
<evidence type="ECO:0000259" key="7">
    <source>
        <dbReference type="PROSITE" id="PS00623"/>
    </source>
</evidence>
<dbReference type="Pfam" id="PF00732">
    <property type="entry name" value="GMC_oxred_N"/>
    <property type="match status" value="1"/>
</dbReference>
<organism evidence="9 10">
    <name type="scientific">Mycobacterium nebraskense</name>
    <dbReference type="NCBI Taxonomy" id="244292"/>
    <lineage>
        <taxon>Bacteria</taxon>
        <taxon>Bacillati</taxon>
        <taxon>Actinomycetota</taxon>
        <taxon>Actinomycetes</taxon>
        <taxon>Mycobacteriales</taxon>
        <taxon>Mycobacteriaceae</taxon>
        <taxon>Mycobacterium</taxon>
    </lineage>
</organism>
<dbReference type="PROSITE" id="PS00624">
    <property type="entry name" value="GMC_OXRED_2"/>
    <property type="match status" value="1"/>
</dbReference>
<dbReference type="Gene3D" id="3.30.560.10">
    <property type="entry name" value="Glucose Oxidase, domain 3"/>
    <property type="match status" value="1"/>
</dbReference>
<evidence type="ECO:0000313" key="9">
    <source>
        <dbReference type="EMBL" id="ORW27068.1"/>
    </source>
</evidence>
<dbReference type="PANTHER" id="PTHR11552">
    <property type="entry name" value="GLUCOSE-METHANOL-CHOLINE GMC OXIDOREDUCTASE"/>
    <property type="match status" value="1"/>
</dbReference>
<evidence type="ECO:0000259" key="8">
    <source>
        <dbReference type="PROSITE" id="PS00624"/>
    </source>
</evidence>
<dbReference type="PROSITE" id="PS51257">
    <property type="entry name" value="PROKAR_LIPOPROTEIN"/>
    <property type="match status" value="1"/>
</dbReference>
<keyword evidence="10" id="KW-1185">Reference proteome</keyword>
<feature type="domain" description="Glucose-methanol-choline oxidoreductase N-terminal" evidence="8">
    <location>
        <begin position="264"/>
        <end position="278"/>
    </location>
</feature>
<dbReference type="STRING" id="244292.ABW17_02260"/>
<dbReference type="InterPro" id="IPR036188">
    <property type="entry name" value="FAD/NAD-bd_sf"/>
</dbReference>
<evidence type="ECO:0000256" key="1">
    <source>
        <dbReference type="ARBA" id="ARBA00001974"/>
    </source>
</evidence>
<dbReference type="SUPFAM" id="SSF51905">
    <property type="entry name" value="FAD/NAD(P)-binding domain"/>
    <property type="match status" value="1"/>
</dbReference>